<dbReference type="InterPro" id="IPR003658">
    <property type="entry name" value="Anti-sigma_ant"/>
</dbReference>
<dbReference type="PROSITE" id="PS50801">
    <property type="entry name" value="STAS"/>
    <property type="match status" value="1"/>
</dbReference>
<organism evidence="4 5">
    <name type="scientific">Xylanibacillus composti</name>
    <dbReference type="NCBI Taxonomy" id="1572762"/>
    <lineage>
        <taxon>Bacteria</taxon>
        <taxon>Bacillati</taxon>
        <taxon>Bacillota</taxon>
        <taxon>Bacilli</taxon>
        <taxon>Bacillales</taxon>
        <taxon>Paenibacillaceae</taxon>
        <taxon>Xylanibacillus</taxon>
    </lineage>
</organism>
<dbReference type="NCBIfam" id="TIGR00377">
    <property type="entry name" value="ant_ant_sig"/>
    <property type="match status" value="1"/>
</dbReference>
<sequence>MKQVKFQVRTEETEQKITIVAEGELDLSTAPKLTEVIGQSVGRTDKLLEMDLGALQYIDSTGLGVMISMLKERDRLNAGVAISNIPPKIKRLFDITGVSRFLGGSRQ</sequence>
<proteinExistence type="inferred from homology"/>
<dbReference type="AlphaFoldDB" id="A0A8J4H5J0"/>
<dbReference type="SUPFAM" id="SSF52091">
    <property type="entry name" value="SpoIIaa-like"/>
    <property type="match status" value="1"/>
</dbReference>
<dbReference type="GO" id="GO:0043856">
    <property type="term" value="F:anti-sigma factor antagonist activity"/>
    <property type="evidence" value="ECO:0007669"/>
    <property type="project" value="InterPro"/>
</dbReference>
<reference evidence="4" key="1">
    <citation type="submission" date="2021-04" db="EMBL/GenBank/DDBJ databases">
        <title>Draft genome sequence of Xylanibacillus composti strain K13.</title>
        <authorList>
            <person name="Uke A."/>
            <person name="Chhe C."/>
            <person name="Baramee S."/>
            <person name="Kosugi A."/>
        </authorList>
    </citation>
    <scope>NUCLEOTIDE SEQUENCE</scope>
    <source>
        <strain evidence="4">K13</strain>
    </source>
</reference>
<dbReference type="PANTHER" id="PTHR33495">
    <property type="entry name" value="ANTI-SIGMA FACTOR ANTAGONIST TM_1081-RELATED-RELATED"/>
    <property type="match status" value="1"/>
</dbReference>
<evidence type="ECO:0000313" key="5">
    <source>
        <dbReference type="Proteomes" id="UP000677918"/>
    </source>
</evidence>
<dbReference type="Pfam" id="PF01740">
    <property type="entry name" value="STAS"/>
    <property type="match status" value="1"/>
</dbReference>
<keyword evidence="5" id="KW-1185">Reference proteome</keyword>
<feature type="domain" description="STAS" evidence="3">
    <location>
        <begin position="6"/>
        <end position="107"/>
    </location>
</feature>
<evidence type="ECO:0000256" key="1">
    <source>
        <dbReference type="ARBA" id="ARBA00009013"/>
    </source>
</evidence>
<dbReference type="EMBL" id="BOVK01000025">
    <property type="protein sequence ID" value="GIQ69249.1"/>
    <property type="molecule type" value="Genomic_DNA"/>
</dbReference>
<dbReference type="Proteomes" id="UP000677918">
    <property type="component" value="Unassembled WGS sequence"/>
</dbReference>
<evidence type="ECO:0000259" key="3">
    <source>
        <dbReference type="PROSITE" id="PS50801"/>
    </source>
</evidence>
<dbReference type="CDD" id="cd07043">
    <property type="entry name" value="STAS_anti-anti-sigma_factors"/>
    <property type="match status" value="1"/>
</dbReference>
<evidence type="ECO:0000313" key="4">
    <source>
        <dbReference type="EMBL" id="GIQ69249.1"/>
    </source>
</evidence>
<comment type="caution">
    <text evidence="4">The sequence shown here is derived from an EMBL/GenBank/DDBJ whole genome shotgun (WGS) entry which is preliminary data.</text>
</comment>
<dbReference type="InterPro" id="IPR036513">
    <property type="entry name" value="STAS_dom_sf"/>
</dbReference>
<comment type="similarity">
    <text evidence="1 2">Belongs to the anti-sigma-factor antagonist family.</text>
</comment>
<name>A0A8J4H5J0_9BACL</name>
<accession>A0A8J4H5J0</accession>
<evidence type="ECO:0000256" key="2">
    <source>
        <dbReference type="RuleBase" id="RU003749"/>
    </source>
</evidence>
<dbReference type="Gene3D" id="3.30.750.24">
    <property type="entry name" value="STAS domain"/>
    <property type="match status" value="1"/>
</dbReference>
<protein>
    <recommendedName>
        <fullName evidence="2">Anti-sigma factor antagonist</fullName>
    </recommendedName>
</protein>
<gene>
    <name evidence="4" type="primary">rsbV</name>
    <name evidence="4" type="ORF">XYCOK13_20730</name>
</gene>
<dbReference type="InterPro" id="IPR002645">
    <property type="entry name" value="STAS_dom"/>
</dbReference>